<reference evidence="2 3" key="1">
    <citation type="journal article" date="2018" name="Genome Announc.">
        <title>Draft Genome Sequence of "Candidatus Phycosocius bacilliformis," an Alphaproteobacterial Ectosymbiont of the Hydrocarbon-Producing Green Alga Botryococcus braunii.</title>
        <authorList>
            <person name="Tanabe Y."/>
            <person name="Yamaguchi H."/>
            <person name="Watanabe M.M."/>
        </authorList>
    </citation>
    <scope>NUCLEOTIDE SEQUENCE [LARGE SCALE GENOMIC DNA]</scope>
    <source>
        <strain evidence="2 3">BOTRYCO-2</strain>
    </source>
</reference>
<dbReference type="InterPro" id="IPR036249">
    <property type="entry name" value="Thioredoxin-like_sf"/>
</dbReference>
<dbReference type="InterPro" id="IPR013766">
    <property type="entry name" value="Thioredoxin_domain"/>
</dbReference>
<dbReference type="PROSITE" id="PS51352">
    <property type="entry name" value="THIOREDOXIN_2"/>
    <property type="match status" value="1"/>
</dbReference>
<feature type="domain" description="Thioredoxin" evidence="1">
    <location>
        <begin position="62"/>
        <end position="233"/>
    </location>
</feature>
<keyword evidence="3" id="KW-1185">Reference proteome</keyword>
<dbReference type="OrthoDB" id="9809746at2"/>
<dbReference type="Pfam" id="PF00578">
    <property type="entry name" value="AhpC-TSA"/>
    <property type="match status" value="1"/>
</dbReference>
<comment type="caution">
    <text evidence="2">The sequence shown here is derived from an EMBL/GenBank/DDBJ whole genome shotgun (WGS) entry which is preliminary data.</text>
</comment>
<dbReference type="Proteomes" id="UP000245086">
    <property type="component" value="Unassembled WGS sequence"/>
</dbReference>
<evidence type="ECO:0000313" key="2">
    <source>
        <dbReference type="EMBL" id="GBF57788.1"/>
    </source>
</evidence>
<dbReference type="CDD" id="cd02970">
    <property type="entry name" value="PRX_like2"/>
    <property type="match status" value="1"/>
</dbReference>
<dbReference type="AlphaFoldDB" id="A0A2P2E9Q7"/>
<organism evidence="2 3">
    <name type="scientific">Candidatus Phycosocius bacilliformis</name>
    <dbReference type="NCBI Taxonomy" id="1445552"/>
    <lineage>
        <taxon>Bacteria</taxon>
        <taxon>Pseudomonadati</taxon>
        <taxon>Pseudomonadota</taxon>
        <taxon>Alphaproteobacteria</taxon>
        <taxon>Caulobacterales</taxon>
        <taxon>Caulobacterales incertae sedis</taxon>
        <taxon>Candidatus Phycosocius</taxon>
    </lineage>
</organism>
<dbReference type="GO" id="GO:0016209">
    <property type="term" value="F:antioxidant activity"/>
    <property type="evidence" value="ECO:0007669"/>
    <property type="project" value="InterPro"/>
</dbReference>
<evidence type="ECO:0000259" key="1">
    <source>
        <dbReference type="PROSITE" id="PS51352"/>
    </source>
</evidence>
<dbReference type="RefSeq" id="WP_108984673.1">
    <property type="nucleotide sequence ID" value="NZ_BFBR01000004.1"/>
</dbReference>
<sequence length="235" mass="25694">MDQSTSAVMGQLVKTACSLEGSLARQLTYIADQIRLMNPHFSDAVDAFVDRLTNAHAGDKAPAVGDPMPGFLLPDDQGRLVSLERLLETAPVVVAFHRGHWCPYCRTNMIGLAALEADIKPVQIVAVSAEVQAYSRRLKAEAKAGFPFLTDMGNGYALSLNLAIWVDDDMAALIQAADIDIPRYQGQEGWVLPIPSVFVVGQDGLIKARHIDPDYRRRLEYADLKAFARQALATS</sequence>
<dbReference type="InterPro" id="IPR000866">
    <property type="entry name" value="AhpC/TSA"/>
</dbReference>
<gene>
    <name evidence="2" type="ORF">PbB2_01458</name>
</gene>
<dbReference type="SUPFAM" id="SSF52833">
    <property type="entry name" value="Thioredoxin-like"/>
    <property type="match status" value="1"/>
</dbReference>
<dbReference type="GO" id="GO:0016491">
    <property type="term" value="F:oxidoreductase activity"/>
    <property type="evidence" value="ECO:0007669"/>
    <property type="project" value="InterPro"/>
</dbReference>
<dbReference type="Gene3D" id="3.40.30.10">
    <property type="entry name" value="Glutaredoxin"/>
    <property type="match status" value="1"/>
</dbReference>
<name>A0A2P2E9Q7_9PROT</name>
<dbReference type="EMBL" id="BFBR01000004">
    <property type="protein sequence ID" value="GBF57788.1"/>
    <property type="molecule type" value="Genomic_DNA"/>
</dbReference>
<evidence type="ECO:0000313" key="3">
    <source>
        <dbReference type="Proteomes" id="UP000245086"/>
    </source>
</evidence>
<proteinExistence type="predicted"/>
<protein>
    <recommendedName>
        <fullName evidence="1">Thioredoxin domain-containing protein</fullName>
    </recommendedName>
</protein>
<accession>A0A2P2E9Q7</accession>